<dbReference type="InterPro" id="IPR058240">
    <property type="entry name" value="rSAM_sf"/>
</dbReference>
<keyword evidence="3" id="KW-0949">S-adenosyl-L-methionine</keyword>
<proteinExistence type="predicted"/>
<evidence type="ECO:0000256" key="1">
    <source>
        <dbReference type="ARBA" id="ARBA00001966"/>
    </source>
</evidence>
<evidence type="ECO:0000256" key="3">
    <source>
        <dbReference type="ARBA" id="ARBA00022691"/>
    </source>
</evidence>
<dbReference type="InterPro" id="IPR006638">
    <property type="entry name" value="Elp3/MiaA/NifB-like_rSAM"/>
</dbReference>
<protein>
    <submittedName>
        <fullName evidence="8">TIGR01212 family radical SAM protein</fullName>
    </submittedName>
</protein>
<evidence type="ECO:0000256" key="4">
    <source>
        <dbReference type="ARBA" id="ARBA00022723"/>
    </source>
</evidence>
<reference evidence="8 9" key="1">
    <citation type="submission" date="2017-02" db="EMBL/GenBank/DDBJ databases">
        <title>Chromobacterium haemolyticum H5244.</title>
        <authorList>
            <person name="Gulvik C.A."/>
        </authorList>
    </citation>
    <scope>NUCLEOTIDE SEQUENCE [LARGE SCALE GENOMIC DNA]</scope>
    <source>
        <strain evidence="8 9">H5244</strain>
    </source>
</reference>
<dbReference type="SFLD" id="SFLDS00029">
    <property type="entry name" value="Radical_SAM"/>
    <property type="match status" value="1"/>
</dbReference>
<dbReference type="PROSITE" id="PS51918">
    <property type="entry name" value="RADICAL_SAM"/>
    <property type="match status" value="1"/>
</dbReference>
<dbReference type="InterPro" id="IPR023404">
    <property type="entry name" value="rSAM_horseshoe"/>
</dbReference>
<dbReference type="EMBL" id="MUKV01000002">
    <property type="protein sequence ID" value="OQS43739.1"/>
    <property type="molecule type" value="Genomic_DNA"/>
</dbReference>
<dbReference type="SMART" id="SM00729">
    <property type="entry name" value="Elp3"/>
    <property type="match status" value="1"/>
</dbReference>
<keyword evidence="6" id="KW-0411">Iron-sulfur</keyword>
<dbReference type="InterPro" id="IPR007197">
    <property type="entry name" value="rSAM"/>
</dbReference>
<dbReference type="SFLD" id="SFLDG01086">
    <property type="entry name" value="elongater_protein-like"/>
    <property type="match status" value="1"/>
</dbReference>
<dbReference type="SFLD" id="SFLDG01091">
    <property type="entry name" value="uncharacterized_CHP01210-like"/>
    <property type="match status" value="1"/>
</dbReference>
<comment type="cofactor">
    <cofactor evidence="1">
        <name>[4Fe-4S] cluster</name>
        <dbReference type="ChEBI" id="CHEBI:49883"/>
    </cofactor>
</comment>
<dbReference type="PANTHER" id="PTHR11135">
    <property type="entry name" value="HISTONE ACETYLTRANSFERASE-RELATED"/>
    <property type="match status" value="1"/>
</dbReference>
<keyword evidence="2" id="KW-0004">4Fe-4S</keyword>
<evidence type="ECO:0000256" key="2">
    <source>
        <dbReference type="ARBA" id="ARBA00022485"/>
    </source>
</evidence>
<dbReference type="Proteomes" id="UP000192721">
    <property type="component" value="Unassembled WGS sequence"/>
</dbReference>
<keyword evidence="4" id="KW-0479">Metal-binding</keyword>
<evidence type="ECO:0000313" key="8">
    <source>
        <dbReference type="EMBL" id="OQS43739.1"/>
    </source>
</evidence>
<dbReference type="CDD" id="cd01335">
    <property type="entry name" value="Radical_SAM"/>
    <property type="match status" value="1"/>
</dbReference>
<organism evidence="8 9">
    <name type="scientific">Chromobacterium haemolyticum</name>
    <dbReference type="NCBI Taxonomy" id="394935"/>
    <lineage>
        <taxon>Bacteria</taxon>
        <taxon>Pseudomonadati</taxon>
        <taxon>Pseudomonadota</taxon>
        <taxon>Betaproteobacteria</taxon>
        <taxon>Neisseriales</taxon>
        <taxon>Chromobacteriaceae</taxon>
        <taxon>Chromobacterium</taxon>
    </lineage>
</organism>
<dbReference type="NCBIfam" id="TIGR01212">
    <property type="entry name" value="TIGR01212 family radical SAM protein"/>
    <property type="match status" value="1"/>
</dbReference>
<dbReference type="GO" id="GO:0003824">
    <property type="term" value="F:catalytic activity"/>
    <property type="evidence" value="ECO:0007669"/>
    <property type="project" value="InterPro"/>
</dbReference>
<dbReference type="RefSeq" id="WP_081554554.1">
    <property type="nucleotide sequence ID" value="NZ_MUKV01000002.1"/>
</dbReference>
<dbReference type="AlphaFoldDB" id="A0A1W0D9Q6"/>
<sequence>MDLTRHLHTFGYYLKRRFGEPVHKLSLAGDFTCPNRDGTLGRGGCTFCNVRSFGRDPAALSISEQLAREKIKTDRARRYLAYFQAYTSTYAETEQLRRLYDEALAGADVVGLCVGTRPDCVPDAALALLAEYQQQGGEVWLELGLQTAHDRTQALIRRGHGLAEYRDAVRRAHGHGLKVCTHLIAGLPGEDEAAVHASLNAVLDIGVEGLKLHPLMVVRGSRMAAQYRRGEVAPWSLDDYAEAAASLIRHTPPQVVYHRVSATAQAPTLIAPDWCGPRWTALQAIGRLLARDGGQGSALGRAWPADEEALA</sequence>
<name>A0A1W0D9Q6_9NEIS</name>
<dbReference type="InterPro" id="IPR039661">
    <property type="entry name" value="ELP3"/>
</dbReference>
<dbReference type="GO" id="GO:0051539">
    <property type="term" value="F:4 iron, 4 sulfur cluster binding"/>
    <property type="evidence" value="ECO:0007669"/>
    <property type="project" value="UniProtKB-KW"/>
</dbReference>
<accession>A0A1W0D9Q6</accession>
<feature type="domain" description="Radical SAM core" evidence="7">
    <location>
        <begin position="17"/>
        <end position="254"/>
    </location>
</feature>
<evidence type="ECO:0000256" key="5">
    <source>
        <dbReference type="ARBA" id="ARBA00023004"/>
    </source>
</evidence>
<evidence type="ECO:0000259" key="7">
    <source>
        <dbReference type="PROSITE" id="PS51918"/>
    </source>
</evidence>
<evidence type="ECO:0000313" key="9">
    <source>
        <dbReference type="Proteomes" id="UP000192721"/>
    </source>
</evidence>
<dbReference type="PANTHER" id="PTHR11135:SF1">
    <property type="entry name" value="PROTEIN YHCC"/>
    <property type="match status" value="1"/>
</dbReference>
<keyword evidence="5" id="KW-0408">Iron</keyword>
<gene>
    <name evidence="8" type="ORF">B0T45_03290</name>
</gene>
<dbReference type="InterPro" id="IPR005911">
    <property type="entry name" value="YhcC-like"/>
</dbReference>
<comment type="caution">
    <text evidence="8">The sequence shown here is derived from an EMBL/GenBank/DDBJ whole genome shotgun (WGS) entry which is preliminary data.</text>
</comment>
<dbReference type="InterPro" id="IPR032432">
    <property type="entry name" value="Radical_SAM_C"/>
</dbReference>
<evidence type="ECO:0000256" key="6">
    <source>
        <dbReference type="ARBA" id="ARBA00023014"/>
    </source>
</evidence>
<dbReference type="GO" id="GO:0046872">
    <property type="term" value="F:metal ion binding"/>
    <property type="evidence" value="ECO:0007669"/>
    <property type="project" value="UniProtKB-KW"/>
</dbReference>
<dbReference type="Pfam" id="PF04055">
    <property type="entry name" value="Radical_SAM"/>
    <property type="match status" value="1"/>
</dbReference>
<dbReference type="Pfam" id="PF16199">
    <property type="entry name" value="Radical_SAM_C"/>
    <property type="match status" value="1"/>
</dbReference>
<dbReference type="SUPFAM" id="SSF102114">
    <property type="entry name" value="Radical SAM enzymes"/>
    <property type="match status" value="1"/>
</dbReference>
<dbReference type="Gene3D" id="3.80.30.20">
    <property type="entry name" value="tm_1862 like domain"/>
    <property type="match status" value="1"/>
</dbReference>